<feature type="transmembrane region" description="Helical" evidence="1">
    <location>
        <begin position="134"/>
        <end position="154"/>
    </location>
</feature>
<dbReference type="AlphaFoldDB" id="A0ABC8RWK6"/>
<gene>
    <name evidence="2" type="ORF">ILEXP_LOCUS17290</name>
</gene>
<accession>A0ABC8RWK6</accession>
<keyword evidence="1" id="KW-0812">Transmembrane</keyword>
<proteinExistence type="predicted"/>
<reference evidence="2 3" key="1">
    <citation type="submission" date="2024-02" db="EMBL/GenBank/DDBJ databases">
        <authorList>
            <person name="Vignale AGUSTIN F."/>
            <person name="Sosa J E."/>
            <person name="Modenutti C."/>
        </authorList>
    </citation>
    <scope>NUCLEOTIDE SEQUENCE [LARGE SCALE GENOMIC DNA]</scope>
</reference>
<keyword evidence="3" id="KW-1185">Reference proteome</keyword>
<organism evidence="2 3">
    <name type="scientific">Ilex paraguariensis</name>
    <name type="common">yerba mate</name>
    <dbReference type="NCBI Taxonomy" id="185542"/>
    <lineage>
        <taxon>Eukaryota</taxon>
        <taxon>Viridiplantae</taxon>
        <taxon>Streptophyta</taxon>
        <taxon>Embryophyta</taxon>
        <taxon>Tracheophyta</taxon>
        <taxon>Spermatophyta</taxon>
        <taxon>Magnoliopsida</taxon>
        <taxon>eudicotyledons</taxon>
        <taxon>Gunneridae</taxon>
        <taxon>Pentapetalae</taxon>
        <taxon>asterids</taxon>
        <taxon>campanulids</taxon>
        <taxon>Aquifoliales</taxon>
        <taxon>Aquifoliaceae</taxon>
        <taxon>Ilex</taxon>
    </lineage>
</organism>
<feature type="transmembrane region" description="Helical" evidence="1">
    <location>
        <begin position="64"/>
        <end position="87"/>
    </location>
</feature>
<keyword evidence="1" id="KW-0472">Membrane</keyword>
<feature type="transmembrane region" description="Helical" evidence="1">
    <location>
        <begin position="99"/>
        <end position="122"/>
    </location>
</feature>
<feature type="non-terminal residue" evidence="2">
    <location>
        <position position="1"/>
    </location>
</feature>
<feature type="transmembrane region" description="Helical" evidence="1">
    <location>
        <begin position="37"/>
        <end position="58"/>
    </location>
</feature>
<dbReference type="Proteomes" id="UP001642360">
    <property type="component" value="Unassembled WGS sequence"/>
</dbReference>
<evidence type="ECO:0000256" key="1">
    <source>
        <dbReference type="SAM" id="Phobius"/>
    </source>
</evidence>
<evidence type="ECO:0000313" key="2">
    <source>
        <dbReference type="EMBL" id="CAK9149257.1"/>
    </source>
</evidence>
<dbReference type="EMBL" id="CAUOFW020001854">
    <property type="protein sequence ID" value="CAK9149257.1"/>
    <property type="molecule type" value="Genomic_DNA"/>
</dbReference>
<name>A0ABC8RWK6_9AQUA</name>
<comment type="caution">
    <text evidence="2">The sequence shown here is derived from an EMBL/GenBank/DDBJ whole genome shotgun (WGS) entry which is preliminary data.</text>
</comment>
<feature type="transmembrane region" description="Helical" evidence="1">
    <location>
        <begin position="161"/>
        <end position="179"/>
    </location>
</feature>
<keyword evidence="1" id="KW-1133">Transmembrane helix</keyword>
<protein>
    <submittedName>
        <fullName evidence="2">Uncharacterized protein</fullName>
    </submittedName>
</protein>
<sequence length="189" mass="20652">VAGYQDLFMIMGGYVAEESMLFYGFMKLVAPGIHGCIYASLVFLVCWTLAFIIAAAAADFPAGLSAGLLPAGFLAGFQLVLSLFMPFSWSSLGVLSIKVLLCCCGFDGLFFLMALFLLAAGASGSCSTLHWFNGALWFCSIGFQLDFQLVLLFLQLGFQQVFQLFFMLCAIGQFLWALSLCRSFSLFFL</sequence>
<evidence type="ECO:0000313" key="3">
    <source>
        <dbReference type="Proteomes" id="UP001642360"/>
    </source>
</evidence>